<evidence type="ECO:0000256" key="3">
    <source>
        <dbReference type="PROSITE-ProRule" id="PRU00339"/>
    </source>
</evidence>
<dbReference type="Pfam" id="PF13414">
    <property type="entry name" value="TPR_11"/>
    <property type="match status" value="1"/>
</dbReference>
<protein>
    <submittedName>
        <fullName evidence="4">Tetratricopeptide repeat protein</fullName>
    </submittedName>
</protein>
<feature type="repeat" description="TPR" evidence="3">
    <location>
        <begin position="101"/>
        <end position="134"/>
    </location>
</feature>
<evidence type="ECO:0000256" key="1">
    <source>
        <dbReference type="ARBA" id="ARBA00022737"/>
    </source>
</evidence>
<feature type="repeat" description="TPR" evidence="3">
    <location>
        <begin position="30"/>
        <end position="63"/>
    </location>
</feature>
<keyword evidence="2 3" id="KW-0802">TPR repeat</keyword>
<evidence type="ECO:0000256" key="2">
    <source>
        <dbReference type="ARBA" id="ARBA00022803"/>
    </source>
</evidence>
<reference evidence="4" key="1">
    <citation type="journal article" date="2021" name="Environ. Microbiol.">
        <title>Genomic characterization of three novel Desulfobacterota classes expand the metabolic and phylogenetic diversity of the phylum.</title>
        <authorList>
            <person name="Murphy C.L."/>
            <person name="Biggerstaff J."/>
            <person name="Eichhorn A."/>
            <person name="Ewing E."/>
            <person name="Shahan R."/>
            <person name="Soriano D."/>
            <person name="Stewart S."/>
            <person name="VanMol K."/>
            <person name="Walker R."/>
            <person name="Walters P."/>
            <person name="Elshahed M.S."/>
            <person name="Youssef N.H."/>
        </authorList>
    </citation>
    <scope>NUCLEOTIDE SEQUENCE</scope>
    <source>
        <strain evidence="4">Zod_Metabat.24</strain>
    </source>
</reference>
<dbReference type="InterPro" id="IPR019734">
    <property type="entry name" value="TPR_rpt"/>
</dbReference>
<dbReference type="InterPro" id="IPR011990">
    <property type="entry name" value="TPR-like_helical_dom_sf"/>
</dbReference>
<dbReference type="Proteomes" id="UP000809273">
    <property type="component" value="Unassembled WGS sequence"/>
</dbReference>
<dbReference type="EMBL" id="JAFGIX010000003">
    <property type="protein sequence ID" value="MBN1571704.1"/>
    <property type="molecule type" value="Genomic_DNA"/>
</dbReference>
<dbReference type="PROSITE" id="PS50005">
    <property type="entry name" value="TPR"/>
    <property type="match status" value="2"/>
</dbReference>
<evidence type="ECO:0000313" key="5">
    <source>
        <dbReference type="Proteomes" id="UP000809273"/>
    </source>
</evidence>
<dbReference type="SMART" id="SM00028">
    <property type="entry name" value="TPR"/>
    <property type="match status" value="5"/>
</dbReference>
<dbReference type="InterPro" id="IPR050498">
    <property type="entry name" value="Ycf3"/>
</dbReference>
<name>A0A9D8KAH0_9DELT</name>
<accession>A0A9D8KAH0</accession>
<organism evidence="4 5">
    <name type="scientific">Candidatus Zymogenus saltonus</name>
    <dbReference type="NCBI Taxonomy" id="2844893"/>
    <lineage>
        <taxon>Bacteria</taxon>
        <taxon>Deltaproteobacteria</taxon>
        <taxon>Candidatus Zymogenia</taxon>
        <taxon>Candidatus Zymogeniales</taxon>
        <taxon>Candidatus Zymogenaceae</taxon>
        <taxon>Candidatus Zymogenus</taxon>
    </lineage>
</organism>
<evidence type="ECO:0000313" key="4">
    <source>
        <dbReference type="EMBL" id="MBN1571704.1"/>
    </source>
</evidence>
<reference evidence="4" key="2">
    <citation type="submission" date="2021-01" db="EMBL/GenBank/DDBJ databases">
        <authorList>
            <person name="Hahn C.R."/>
            <person name="Youssef N.H."/>
            <person name="Elshahed M."/>
        </authorList>
    </citation>
    <scope>NUCLEOTIDE SEQUENCE</scope>
    <source>
        <strain evidence="4">Zod_Metabat.24</strain>
    </source>
</reference>
<sequence>MKLRLFISFIVAVVSAVFFTLPIHSMAETATETLKEGIELANNGKHKKALDLYDRAIVLDPGIAHAYAYRSLTLIQLGRLDGAINDSKKAMELSQDRGVRLLSLSNLGAAYIKKGDYKLAVEPLKELISIDQNDPIPHFLLGEALRGIGGEDSLKKAEESYTKAIELDENYALAYFFRAEVKRRLGDETGADEDLKTACERDESYCGK</sequence>
<dbReference type="Gene3D" id="1.25.40.10">
    <property type="entry name" value="Tetratricopeptide repeat domain"/>
    <property type="match status" value="2"/>
</dbReference>
<dbReference type="Pfam" id="PF13432">
    <property type="entry name" value="TPR_16"/>
    <property type="match status" value="1"/>
</dbReference>
<dbReference type="SUPFAM" id="SSF48452">
    <property type="entry name" value="TPR-like"/>
    <property type="match status" value="1"/>
</dbReference>
<proteinExistence type="predicted"/>
<comment type="caution">
    <text evidence="4">The sequence shown here is derived from an EMBL/GenBank/DDBJ whole genome shotgun (WGS) entry which is preliminary data.</text>
</comment>
<dbReference type="AlphaFoldDB" id="A0A9D8KAH0"/>
<keyword evidence="1" id="KW-0677">Repeat</keyword>
<dbReference type="PANTHER" id="PTHR44858:SF1">
    <property type="entry name" value="UDP-N-ACETYLGLUCOSAMINE--PEPTIDE N-ACETYLGLUCOSAMINYLTRANSFERASE SPINDLY-RELATED"/>
    <property type="match status" value="1"/>
</dbReference>
<dbReference type="Pfam" id="PF13181">
    <property type="entry name" value="TPR_8"/>
    <property type="match status" value="1"/>
</dbReference>
<dbReference type="PANTHER" id="PTHR44858">
    <property type="entry name" value="TETRATRICOPEPTIDE REPEAT PROTEIN 6"/>
    <property type="match status" value="1"/>
</dbReference>
<gene>
    <name evidence="4" type="ORF">JW984_00735</name>
</gene>